<comment type="caution">
    <text evidence="1">The sequence shown here is derived from an EMBL/GenBank/DDBJ whole genome shotgun (WGS) entry which is preliminary data.</text>
</comment>
<reference evidence="2" key="1">
    <citation type="journal article" date="2019" name="Int. J. Syst. Evol. Microbiol.">
        <title>The Global Catalogue of Microorganisms (GCM) 10K type strain sequencing project: providing services to taxonomists for standard genome sequencing and annotation.</title>
        <authorList>
            <consortium name="The Broad Institute Genomics Platform"/>
            <consortium name="The Broad Institute Genome Sequencing Center for Infectious Disease"/>
            <person name="Wu L."/>
            <person name="Ma J."/>
        </authorList>
    </citation>
    <scope>NUCLEOTIDE SEQUENCE [LARGE SCALE GENOMIC DNA]</scope>
    <source>
        <strain evidence="2">JCM 6921</strain>
    </source>
</reference>
<dbReference type="InterPro" id="IPR010985">
    <property type="entry name" value="Ribbon_hlx_hlx"/>
</dbReference>
<dbReference type="Gene3D" id="1.10.1220.10">
    <property type="entry name" value="Met repressor-like"/>
    <property type="match status" value="1"/>
</dbReference>
<keyword evidence="2" id="KW-1185">Reference proteome</keyword>
<accession>A0ABP5VAS1</accession>
<sequence>MAMNLRLDGERAEALKKQAEPEGRSMHAVVLRAVDDHLARNAREAMVRETAKKEAVKRRELMERLE</sequence>
<evidence type="ECO:0000313" key="2">
    <source>
        <dbReference type="Proteomes" id="UP001500058"/>
    </source>
</evidence>
<evidence type="ECO:0000313" key="1">
    <source>
        <dbReference type="EMBL" id="GAA2396439.1"/>
    </source>
</evidence>
<dbReference type="EMBL" id="BAAATJ010000008">
    <property type="protein sequence ID" value="GAA2396439.1"/>
    <property type="molecule type" value="Genomic_DNA"/>
</dbReference>
<gene>
    <name evidence="1" type="ORF">GCM10010420_22690</name>
</gene>
<dbReference type="InterPro" id="IPR013321">
    <property type="entry name" value="Arc_rbn_hlx_hlx"/>
</dbReference>
<protein>
    <recommendedName>
        <fullName evidence="3">Ribbon-helix-helix protein CopG domain-containing protein</fullName>
    </recommendedName>
</protein>
<organism evidence="1 2">
    <name type="scientific">Streptomyces glaucosporus</name>
    <dbReference type="NCBI Taxonomy" id="284044"/>
    <lineage>
        <taxon>Bacteria</taxon>
        <taxon>Bacillati</taxon>
        <taxon>Actinomycetota</taxon>
        <taxon>Actinomycetes</taxon>
        <taxon>Kitasatosporales</taxon>
        <taxon>Streptomycetaceae</taxon>
        <taxon>Streptomyces</taxon>
    </lineage>
</organism>
<name>A0ABP5VAS1_9ACTN</name>
<evidence type="ECO:0008006" key="3">
    <source>
        <dbReference type="Google" id="ProtNLM"/>
    </source>
</evidence>
<dbReference type="SUPFAM" id="SSF47598">
    <property type="entry name" value="Ribbon-helix-helix"/>
    <property type="match status" value="1"/>
</dbReference>
<dbReference type="Proteomes" id="UP001500058">
    <property type="component" value="Unassembled WGS sequence"/>
</dbReference>
<proteinExistence type="predicted"/>